<dbReference type="CDD" id="cd04196">
    <property type="entry name" value="GT_2_like_d"/>
    <property type="match status" value="1"/>
</dbReference>
<keyword evidence="2" id="KW-0328">Glycosyltransferase</keyword>
<evidence type="ECO:0000256" key="1">
    <source>
        <dbReference type="ARBA" id="ARBA00006739"/>
    </source>
</evidence>
<dbReference type="AlphaFoldDB" id="G2GWW4"/>
<dbReference type="GO" id="GO:0016757">
    <property type="term" value="F:glycosyltransferase activity"/>
    <property type="evidence" value="ECO:0007669"/>
    <property type="project" value="UniProtKB-KW"/>
</dbReference>
<evidence type="ECO:0000259" key="4">
    <source>
        <dbReference type="Pfam" id="PF00535"/>
    </source>
</evidence>
<dbReference type="PANTHER" id="PTHR43685">
    <property type="entry name" value="GLYCOSYLTRANSFERASE"/>
    <property type="match status" value="1"/>
</dbReference>
<dbReference type="Gene3D" id="3.90.550.10">
    <property type="entry name" value="Spore Coat Polysaccharide Biosynthesis Protein SpsA, Chain A"/>
    <property type="match status" value="1"/>
</dbReference>
<evidence type="ECO:0000256" key="3">
    <source>
        <dbReference type="ARBA" id="ARBA00022679"/>
    </source>
</evidence>
<organism evidence="5 6">
    <name type="scientific">Candidatus Regiella insecticola 5.15</name>
    <dbReference type="NCBI Taxonomy" id="1005043"/>
    <lineage>
        <taxon>Bacteria</taxon>
        <taxon>Pseudomonadati</taxon>
        <taxon>Pseudomonadota</taxon>
        <taxon>Gammaproteobacteria</taxon>
        <taxon>Enterobacterales</taxon>
        <taxon>Enterobacteriaceae</taxon>
        <taxon>aphid secondary symbionts</taxon>
        <taxon>Candidatus Regiella</taxon>
    </lineage>
</organism>
<sequence>MVVLLISDNQQKITAAKIAILLCTYNGERYLAKQLDSFSVQTYPNWQILASDDGSIDNTLAILKSYQAKWSVKKFSIYSGPAKGFAANFFFLTHKANRLINTDYYTYSDQDDIWQADKLQRAIDWLSTVPKNIPALYSSRTCLIDTNDHCIGFSPLFTKPPGFANALVEAIGGGNTMVFNRAACELVCQASQQIDIISHDLWVYTVISGCGGQIFYDADPSVCYRQHDSNLVGRNNSWPALFVRIRMLFEGRFRNWNDAKIHALQPIEAKLTPENKAILREFTAARNKKFWPRLVGLKRSGIYRQTGLGNLGLTVAAIFNKV</sequence>
<dbReference type="PANTHER" id="PTHR43685:SF5">
    <property type="entry name" value="GLYCOSYLTRANSFERASE EPSE-RELATED"/>
    <property type="match status" value="1"/>
</dbReference>
<dbReference type="OrthoDB" id="9802649at2"/>
<evidence type="ECO:0000313" key="6">
    <source>
        <dbReference type="Proteomes" id="UP000004116"/>
    </source>
</evidence>
<comment type="caution">
    <text evidence="5">The sequence shown here is derived from an EMBL/GenBank/DDBJ whole genome shotgun (WGS) entry which is preliminary data.</text>
</comment>
<comment type="similarity">
    <text evidence="1">Belongs to the glycosyltransferase 2 family.</text>
</comment>
<dbReference type="InterPro" id="IPR029044">
    <property type="entry name" value="Nucleotide-diphossugar_trans"/>
</dbReference>
<keyword evidence="6" id="KW-1185">Reference proteome</keyword>
<reference evidence="5 6" key="1">
    <citation type="journal article" date="2012" name="Genome Res.">
        <title>Genomic basis of endosymbiont-conferred protection against an insect parasitoid.</title>
        <authorList>
            <person name="Hansen A.K."/>
            <person name="Vorburger C."/>
            <person name="Moran N.A."/>
        </authorList>
    </citation>
    <scope>NUCLEOTIDE SEQUENCE [LARGE SCALE GENOMIC DNA]</scope>
    <source>
        <strain evidence="6">R5.15</strain>
    </source>
</reference>
<dbReference type="Pfam" id="PF00535">
    <property type="entry name" value="Glycos_transf_2"/>
    <property type="match status" value="1"/>
</dbReference>
<proteinExistence type="inferred from homology"/>
<evidence type="ECO:0000313" key="5">
    <source>
        <dbReference type="EMBL" id="EGY29748.1"/>
    </source>
</evidence>
<feature type="domain" description="Glycosyltransferase 2-like" evidence="4">
    <location>
        <begin position="20"/>
        <end position="133"/>
    </location>
</feature>
<dbReference type="InterPro" id="IPR050834">
    <property type="entry name" value="Glycosyltransf_2"/>
</dbReference>
<name>G2GWW4_9ENTR</name>
<evidence type="ECO:0000256" key="2">
    <source>
        <dbReference type="ARBA" id="ARBA00022676"/>
    </source>
</evidence>
<dbReference type="EMBL" id="AGCA01000050">
    <property type="protein sequence ID" value="EGY29748.1"/>
    <property type="molecule type" value="Genomic_DNA"/>
</dbReference>
<keyword evidence="3 5" id="KW-0808">Transferase</keyword>
<gene>
    <name evidence="5" type="ORF">Rin_00002490</name>
</gene>
<protein>
    <submittedName>
        <fullName evidence="5">Glycosyltransferases involved in cell wall biogenesis</fullName>
    </submittedName>
</protein>
<dbReference type="SUPFAM" id="SSF53448">
    <property type="entry name" value="Nucleotide-diphospho-sugar transferases"/>
    <property type="match status" value="1"/>
</dbReference>
<dbReference type="Proteomes" id="UP000004116">
    <property type="component" value="Unassembled WGS sequence"/>
</dbReference>
<dbReference type="InterPro" id="IPR001173">
    <property type="entry name" value="Glyco_trans_2-like"/>
</dbReference>
<accession>G2GWW4</accession>